<dbReference type="KEGG" id="palo:E6C60_1289"/>
<dbReference type="OrthoDB" id="2381657at2"/>
<gene>
    <name evidence="2" type="ORF">E6C60_1289</name>
</gene>
<evidence type="ECO:0000256" key="1">
    <source>
        <dbReference type="SAM" id="Phobius"/>
    </source>
</evidence>
<dbReference type="InterPro" id="IPR023804">
    <property type="entry name" value="DUF3792_TM"/>
</dbReference>
<dbReference type="NCBIfam" id="TIGR04086">
    <property type="entry name" value="TIGR04086_membr"/>
    <property type="match status" value="1"/>
</dbReference>
<keyword evidence="1" id="KW-0812">Transmembrane</keyword>
<accession>A0A4P8XI13</accession>
<organism evidence="2 3">
    <name type="scientific">Paenibacillus algicola</name>
    <dbReference type="NCBI Taxonomy" id="2565926"/>
    <lineage>
        <taxon>Bacteria</taxon>
        <taxon>Bacillati</taxon>
        <taxon>Bacillota</taxon>
        <taxon>Bacilli</taxon>
        <taxon>Bacillales</taxon>
        <taxon>Paenibacillaceae</taxon>
        <taxon>Paenibacillus</taxon>
    </lineage>
</organism>
<sequence length="129" mass="13848">MESIRRLITLRITNPILSGLLHAFIWMFTGAFALSMLLWASSLSEEDLSLYTFVVHGAAAWFGGLASGRRSGSKGWYYGLVTGLLYGILLLIIGFLALNSFISASDMTLLGIVIGAGALGGMFGVNLRK</sequence>
<keyword evidence="1" id="KW-0472">Membrane</keyword>
<dbReference type="Proteomes" id="UP000300879">
    <property type="component" value="Chromosome"/>
</dbReference>
<dbReference type="EMBL" id="CP040396">
    <property type="protein sequence ID" value="QCT02005.1"/>
    <property type="molecule type" value="Genomic_DNA"/>
</dbReference>
<keyword evidence="1" id="KW-1133">Transmembrane helix</keyword>
<dbReference type="Pfam" id="PF12670">
    <property type="entry name" value="DUF3792"/>
    <property type="match status" value="1"/>
</dbReference>
<evidence type="ECO:0000313" key="3">
    <source>
        <dbReference type="Proteomes" id="UP000300879"/>
    </source>
</evidence>
<reference evidence="2 3" key="1">
    <citation type="submission" date="2019-05" db="EMBL/GenBank/DDBJ databases">
        <authorList>
            <person name="Chen C."/>
        </authorList>
    </citation>
    <scope>NUCLEOTIDE SEQUENCE [LARGE SCALE GENOMIC DNA]</scope>
    <source>
        <strain evidence="2 3">HB172198</strain>
    </source>
</reference>
<proteinExistence type="predicted"/>
<name>A0A4P8XI13_9BACL</name>
<feature type="transmembrane region" description="Helical" evidence="1">
    <location>
        <begin position="20"/>
        <end position="42"/>
    </location>
</feature>
<feature type="transmembrane region" description="Helical" evidence="1">
    <location>
        <begin position="78"/>
        <end position="102"/>
    </location>
</feature>
<feature type="transmembrane region" description="Helical" evidence="1">
    <location>
        <begin position="48"/>
        <end position="66"/>
    </location>
</feature>
<protein>
    <recommendedName>
        <fullName evidence="4">Membrane protein, TIGR04086 family</fullName>
    </recommendedName>
</protein>
<feature type="transmembrane region" description="Helical" evidence="1">
    <location>
        <begin position="108"/>
        <end position="127"/>
    </location>
</feature>
<evidence type="ECO:0000313" key="2">
    <source>
        <dbReference type="EMBL" id="QCT02005.1"/>
    </source>
</evidence>
<dbReference type="RefSeq" id="WP_138225095.1">
    <property type="nucleotide sequence ID" value="NZ_CP040396.1"/>
</dbReference>
<keyword evidence="3" id="KW-1185">Reference proteome</keyword>
<evidence type="ECO:0008006" key="4">
    <source>
        <dbReference type="Google" id="ProtNLM"/>
    </source>
</evidence>
<dbReference type="AlphaFoldDB" id="A0A4P8XI13"/>